<proteinExistence type="predicted"/>
<accession>A0A917EMI6</accession>
<gene>
    <name evidence="2" type="ORF">GCM10011401_05530</name>
</gene>
<evidence type="ECO:0000259" key="1">
    <source>
        <dbReference type="Pfam" id="PF13472"/>
    </source>
</evidence>
<comment type="caution">
    <text evidence="2">The sequence shown here is derived from an EMBL/GenBank/DDBJ whole genome shotgun (WGS) entry which is preliminary data.</text>
</comment>
<dbReference type="Gene3D" id="3.40.50.1110">
    <property type="entry name" value="SGNH hydrolase"/>
    <property type="match status" value="1"/>
</dbReference>
<reference evidence="2" key="2">
    <citation type="submission" date="2020-09" db="EMBL/GenBank/DDBJ databases">
        <authorList>
            <person name="Sun Q."/>
            <person name="Zhou Y."/>
        </authorList>
    </citation>
    <scope>NUCLEOTIDE SEQUENCE</scope>
    <source>
        <strain evidence="2">CGMCC 1.15388</strain>
    </source>
</reference>
<dbReference type="SUPFAM" id="SSF52266">
    <property type="entry name" value="SGNH hydrolase"/>
    <property type="match status" value="1"/>
</dbReference>
<organism evidence="2 3">
    <name type="scientific">Nesterenkonia cremea</name>
    <dbReference type="NCBI Taxonomy" id="1882340"/>
    <lineage>
        <taxon>Bacteria</taxon>
        <taxon>Bacillati</taxon>
        <taxon>Actinomycetota</taxon>
        <taxon>Actinomycetes</taxon>
        <taxon>Micrococcales</taxon>
        <taxon>Micrococcaceae</taxon>
        <taxon>Nesterenkonia</taxon>
    </lineage>
</organism>
<keyword evidence="3" id="KW-1185">Reference proteome</keyword>
<reference evidence="2" key="1">
    <citation type="journal article" date="2014" name="Int. J. Syst. Evol. Microbiol.">
        <title>Complete genome sequence of Corynebacterium casei LMG S-19264T (=DSM 44701T), isolated from a smear-ripened cheese.</title>
        <authorList>
            <consortium name="US DOE Joint Genome Institute (JGI-PGF)"/>
            <person name="Walter F."/>
            <person name="Albersmeier A."/>
            <person name="Kalinowski J."/>
            <person name="Ruckert C."/>
        </authorList>
    </citation>
    <scope>NUCLEOTIDE SEQUENCE</scope>
    <source>
        <strain evidence="2">CGMCC 1.15388</strain>
    </source>
</reference>
<feature type="domain" description="SGNH hydrolase-type esterase" evidence="1">
    <location>
        <begin position="10"/>
        <end position="181"/>
    </location>
</feature>
<protein>
    <submittedName>
        <fullName evidence="2">Lysophospholipase</fullName>
    </submittedName>
</protein>
<name>A0A917EMI6_9MICC</name>
<dbReference type="RefSeq" id="WP_188682610.1">
    <property type="nucleotide sequence ID" value="NZ_BMIS01000002.1"/>
</dbReference>
<dbReference type="Proteomes" id="UP000633136">
    <property type="component" value="Unassembled WGS sequence"/>
</dbReference>
<sequence>MEPRHIRLVALGNELLSGIGDPRALGWFGRVLAKTPVETVDLEHYVLAMPREGTEALSRRWQEEAMPRFSAGAAENTEKFLLLALNDADLDGASSARSRLNLANILDRASQEGIRCLVVGPVPTLDEERNQRIAELNAAYQDVASRRSHVYVDTYRPLLHHEQWRGDLAANGGRPGQAGYGLIAWLVLHRGWYQWLGLSEPVT</sequence>
<evidence type="ECO:0000313" key="3">
    <source>
        <dbReference type="Proteomes" id="UP000633136"/>
    </source>
</evidence>
<dbReference type="AlphaFoldDB" id="A0A917EMI6"/>
<dbReference type="InterPro" id="IPR036514">
    <property type="entry name" value="SGNH_hydro_sf"/>
</dbReference>
<dbReference type="InterPro" id="IPR013830">
    <property type="entry name" value="SGNH_hydro"/>
</dbReference>
<evidence type="ECO:0000313" key="2">
    <source>
        <dbReference type="EMBL" id="GGE61529.1"/>
    </source>
</evidence>
<dbReference type="Pfam" id="PF13472">
    <property type="entry name" value="Lipase_GDSL_2"/>
    <property type="match status" value="1"/>
</dbReference>
<dbReference type="EMBL" id="BMIS01000002">
    <property type="protein sequence ID" value="GGE61529.1"/>
    <property type="molecule type" value="Genomic_DNA"/>
</dbReference>